<dbReference type="InterPro" id="IPR038718">
    <property type="entry name" value="SNF2-like_sf"/>
</dbReference>
<feature type="domain" description="Helicase ATP-binding" evidence="5">
    <location>
        <begin position="185"/>
        <end position="414"/>
    </location>
</feature>
<dbReference type="GO" id="GO:0005524">
    <property type="term" value="F:ATP binding"/>
    <property type="evidence" value="ECO:0007669"/>
    <property type="project" value="UniProtKB-KW"/>
</dbReference>
<evidence type="ECO:0000313" key="6">
    <source>
        <dbReference type="EMBL" id="KAH8008721.1"/>
    </source>
</evidence>
<dbReference type="Proteomes" id="UP000821866">
    <property type="component" value="Chromosome 9"/>
</dbReference>
<dbReference type="Pfam" id="PF00176">
    <property type="entry name" value="SNF2-rel_dom"/>
    <property type="match status" value="1"/>
</dbReference>
<gene>
    <name evidence="6" type="ORF">HPB51_003368</name>
</gene>
<feature type="compositionally biased region" description="Basic and acidic residues" evidence="4">
    <location>
        <begin position="229"/>
        <end position="240"/>
    </location>
</feature>
<dbReference type="EMBL" id="JABSTU010000011">
    <property type="protein sequence ID" value="KAH8008721.1"/>
    <property type="molecule type" value="Genomic_DNA"/>
</dbReference>
<dbReference type="InterPro" id="IPR000330">
    <property type="entry name" value="SNF2_N"/>
</dbReference>
<dbReference type="SUPFAM" id="SSF52540">
    <property type="entry name" value="P-loop containing nucleoside triphosphate hydrolases"/>
    <property type="match status" value="1"/>
</dbReference>
<dbReference type="GO" id="GO:0016787">
    <property type="term" value="F:hydrolase activity"/>
    <property type="evidence" value="ECO:0007669"/>
    <property type="project" value="UniProtKB-KW"/>
</dbReference>
<dbReference type="InterPro" id="IPR014001">
    <property type="entry name" value="Helicase_ATP-bd"/>
</dbReference>
<keyword evidence="2" id="KW-0378">Hydrolase</keyword>
<evidence type="ECO:0000256" key="3">
    <source>
        <dbReference type="ARBA" id="ARBA00022840"/>
    </source>
</evidence>
<dbReference type="PANTHER" id="PTHR45626:SF50">
    <property type="entry name" value="TRANSCRIPTION TERMINATION FACTOR 2"/>
    <property type="match status" value="1"/>
</dbReference>
<feature type="compositionally biased region" description="Acidic residues" evidence="4">
    <location>
        <begin position="133"/>
        <end position="146"/>
    </location>
</feature>
<accession>A0A9J6D3T3</accession>
<dbReference type="PROSITE" id="PS51192">
    <property type="entry name" value="HELICASE_ATP_BIND_1"/>
    <property type="match status" value="1"/>
</dbReference>
<reference evidence="6" key="2">
    <citation type="submission" date="2021-09" db="EMBL/GenBank/DDBJ databases">
        <authorList>
            <person name="Jia N."/>
            <person name="Wang J."/>
            <person name="Shi W."/>
            <person name="Du L."/>
            <person name="Sun Y."/>
            <person name="Zhan W."/>
            <person name="Jiang J."/>
            <person name="Wang Q."/>
            <person name="Zhang B."/>
            <person name="Ji P."/>
            <person name="Sakyi L.B."/>
            <person name="Cui X."/>
            <person name="Yuan T."/>
            <person name="Jiang B."/>
            <person name="Yang W."/>
            <person name="Lam T.T.-Y."/>
            <person name="Chang Q."/>
            <person name="Ding S."/>
            <person name="Wang X."/>
            <person name="Zhu J."/>
            <person name="Ruan X."/>
            <person name="Zhao L."/>
            <person name="Wei J."/>
            <person name="Que T."/>
            <person name="Du C."/>
            <person name="Cheng J."/>
            <person name="Dai P."/>
            <person name="Han X."/>
            <person name="Huang E."/>
            <person name="Gao Y."/>
            <person name="Liu J."/>
            <person name="Shao H."/>
            <person name="Ye R."/>
            <person name="Li L."/>
            <person name="Wei W."/>
            <person name="Wang X."/>
            <person name="Wang C."/>
            <person name="Huo Q."/>
            <person name="Li W."/>
            <person name="Guo W."/>
            <person name="Chen H."/>
            <person name="Chen S."/>
            <person name="Zhou L."/>
            <person name="Zhou L."/>
            <person name="Ni X."/>
            <person name="Tian J."/>
            <person name="Zhou Y."/>
            <person name="Sheng Y."/>
            <person name="Liu T."/>
            <person name="Pan Y."/>
            <person name="Xia L."/>
            <person name="Li J."/>
            <person name="Zhao F."/>
            <person name="Cao W."/>
        </authorList>
    </citation>
    <scope>NUCLEOTIDE SEQUENCE</scope>
    <source>
        <strain evidence="6">Rmic-2018</strain>
        <tissue evidence="6">Larvae</tissue>
    </source>
</reference>
<dbReference type="AlphaFoldDB" id="A0A9J6D3T3"/>
<dbReference type="GO" id="GO:0008094">
    <property type="term" value="F:ATP-dependent activity, acting on DNA"/>
    <property type="evidence" value="ECO:0007669"/>
    <property type="project" value="TreeGrafter"/>
</dbReference>
<name>A0A9J6D3T3_RHIMP</name>
<protein>
    <recommendedName>
        <fullName evidence="5">Helicase ATP-binding domain-containing protein</fullName>
    </recommendedName>
</protein>
<evidence type="ECO:0000256" key="2">
    <source>
        <dbReference type="ARBA" id="ARBA00022801"/>
    </source>
</evidence>
<comment type="caution">
    <text evidence="6">The sequence shown here is derived from an EMBL/GenBank/DDBJ whole genome shotgun (WGS) entry which is preliminary data.</text>
</comment>
<keyword evidence="3" id="KW-0067">ATP-binding</keyword>
<evidence type="ECO:0000259" key="5">
    <source>
        <dbReference type="PROSITE" id="PS51192"/>
    </source>
</evidence>
<evidence type="ECO:0000313" key="7">
    <source>
        <dbReference type="Proteomes" id="UP000821866"/>
    </source>
</evidence>
<feature type="region of interest" description="Disordered" evidence="4">
    <location>
        <begin position="220"/>
        <end position="249"/>
    </location>
</feature>
<reference evidence="6" key="1">
    <citation type="journal article" date="2020" name="Cell">
        <title>Large-Scale Comparative Analyses of Tick Genomes Elucidate Their Genetic Diversity and Vector Capacities.</title>
        <authorList>
            <consortium name="Tick Genome and Microbiome Consortium (TIGMIC)"/>
            <person name="Jia N."/>
            <person name="Wang J."/>
            <person name="Shi W."/>
            <person name="Du L."/>
            <person name="Sun Y."/>
            <person name="Zhan W."/>
            <person name="Jiang J.F."/>
            <person name="Wang Q."/>
            <person name="Zhang B."/>
            <person name="Ji P."/>
            <person name="Bell-Sakyi L."/>
            <person name="Cui X.M."/>
            <person name="Yuan T.T."/>
            <person name="Jiang B.G."/>
            <person name="Yang W.F."/>
            <person name="Lam T.T."/>
            <person name="Chang Q.C."/>
            <person name="Ding S.J."/>
            <person name="Wang X.J."/>
            <person name="Zhu J.G."/>
            <person name="Ruan X.D."/>
            <person name="Zhao L."/>
            <person name="Wei J.T."/>
            <person name="Ye R.Z."/>
            <person name="Que T.C."/>
            <person name="Du C.H."/>
            <person name="Zhou Y.H."/>
            <person name="Cheng J.X."/>
            <person name="Dai P.F."/>
            <person name="Guo W.B."/>
            <person name="Han X.H."/>
            <person name="Huang E.J."/>
            <person name="Li L.F."/>
            <person name="Wei W."/>
            <person name="Gao Y.C."/>
            <person name="Liu J.Z."/>
            <person name="Shao H.Z."/>
            <person name="Wang X."/>
            <person name="Wang C.C."/>
            <person name="Yang T.C."/>
            <person name="Huo Q.B."/>
            <person name="Li W."/>
            <person name="Chen H.Y."/>
            <person name="Chen S.E."/>
            <person name="Zhou L.G."/>
            <person name="Ni X.B."/>
            <person name="Tian J.H."/>
            <person name="Sheng Y."/>
            <person name="Liu T."/>
            <person name="Pan Y.S."/>
            <person name="Xia L.Y."/>
            <person name="Li J."/>
            <person name="Zhao F."/>
            <person name="Cao W.C."/>
        </authorList>
    </citation>
    <scope>NUCLEOTIDE SEQUENCE</scope>
    <source>
        <strain evidence="6">Rmic-2018</strain>
    </source>
</reference>
<dbReference type="InterPro" id="IPR027417">
    <property type="entry name" value="P-loop_NTPase"/>
</dbReference>
<evidence type="ECO:0000256" key="4">
    <source>
        <dbReference type="SAM" id="MobiDB-lite"/>
    </source>
</evidence>
<dbReference type="InterPro" id="IPR050628">
    <property type="entry name" value="SNF2_RAD54_helicase_TF"/>
</dbReference>
<dbReference type="Gene3D" id="3.40.50.10810">
    <property type="entry name" value="Tandem AAA-ATPase domain"/>
    <property type="match status" value="2"/>
</dbReference>
<dbReference type="CDD" id="cd18008">
    <property type="entry name" value="DEXDc_SHPRH-like"/>
    <property type="match status" value="1"/>
</dbReference>
<feature type="region of interest" description="Disordered" evidence="4">
    <location>
        <begin position="133"/>
        <end position="165"/>
    </location>
</feature>
<dbReference type="PANTHER" id="PTHR45626">
    <property type="entry name" value="TRANSCRIPTION TERMINATION FACTOR 2-RELATED"/>
    <property type="match status" value="1"/>
</dbReference>
<keyword evidence="1" id="KW-0547">Nucleotide-binding</keyword>
<organism evidence="6 7">
    <name type="scientific">Rhipicephalus microplus</name>
    <name type="common">Cattle tick</name>
    <name type="synonym">Boophilus microplus</name>
    <dbReference type="NCBI Taxonomy" id="6941"/>
    <lineage>
        <taxon>Eukaryota</taxon>
        <taxon>Metazoa</taxon>
        <taxon>Ecdysozoa</taxon>
        <taxon>Arthropoda</taxon>
        <taxon>Chelicerata</taxon>
        <taxon>Arachnida</taxon>
        <taxon>Acari</taxon>
        <taxon>Parasitiformes</taxon>
        <taxon>Ixodida</taxon>
        <taxon>Ixodoidea</taxon>
        <taxon>Ixodidae</taxon>
        <taxon>Rhipicephalinae</taxon>
        <taxon>Rhipicephalus</taxon>
        <taxon>Boophilus</taxon>
    </lineage>
</organism>
<sequence>MPTGPGLGDSVVAKRRPVSPVARVGVCQEDSRPPTSALHSVYDRRVLLTSPLPLSKVAVSSAAVKKGATSETLGTRISRGLSQQCTARLQPLIQRGFPEAENSHKGHPRQFRLDDSLHAAEWTVAGISNALDGMEDDPLWDSEDTAGSDWSLSSQPDEWDESPQPQGVRTALMAHQRQALQWMLWREEQEAPGGILADAMGLGKTLTMLSLVEQQRSRDKAHKLAAKIKSNDKTDGKNDSETAAPAPPRGGTLVVCPLSLLHQWEEEVQRHLPGQWQVHVHHGRNRTVDPEELARCDLVVTTYDTISSDWARVDATGKSGQNCFSGSATVVQFCTQENADSNLVMIDVAELSPLFTVKWRRLVLDEAHNIRNLHTRRAKAACALLAWSRWALTGTPVHNDLNDMRSLLKFLQCHPFDDDSFWKQWVKENPGVQQLRQFYTIYDCCTELRQNREIC</sequence>
<dbReference type="GO" id="GO:0005634">
    <property type="term" value="C:nucleus"/>
    <property type="evidence" value="ECO:0007669"/>
    <property type="project" value="TreeGrafter"/>
</dbReference>
<dbReference type="SMART" id="SM00487">
    <property type="entry name" value="DEXDc"/>
    <property type="match status" value="1"/>
</dbReference>
<proteinExistence type="predicted"/>
<keyword evidence="7" id="KW-1185">Reference proteome</keyword>
<dbReference type="VEuPathDB" id="VectorBase:LOC119178658"/>
<dbReference type="GO" id="GO:0006281">
    <property type="term" value="P:DNA repair"/>
    <property type="evidence" value="ECO:0007669"/>
    <property type="project" value="TreeGrafter"/>
</dbReference>
<evidence type="ECO:0000256" key="1">
    <source>
        <dbReference type="ARBA" id="ARBA00022741"/>
    </source>
</evidence>